<feature type="domain" description="Ig-like" evidence="2">
    <location>
        <begin position="1046"/>
        <end position="1133"/>
    </location>
</feature>
<feature type="domain" description="Ig-like" evidence="2">
    <location>
        <begin position="1320"/>
        <end position="1410"/>
    </location>
</feature>
<feature type="domain" description="Ig-like" evidence="2">
    <location>
        <begin position="44"/>
        <end position="126"/>
    </location>
</feature>
<feature type="domain" description="Ig-like" evidence="2">
    <location>
        <begin position="963"/>
        <end position="1042"/>
    </location>
</feature>
<dbReference type="Pfam" id="PF13585">
    <property type="entry name" value="CHU_C"/>
    <property type="match status" value="1"/>
</dbReference>
<feature type="domain" description="Ig-like" evidence="2">
    <location>
        <begin position="1137"/>
        <end position="1224"/>
    </location>
</feature>
<name>A0A5C6VAZ3_9FLAO</name>
<feature type="domain" description="Ig-like" evidence="2">
    <location>
        <begin position="860"/>
        <end position="950"/>
    </location>
</feature>
<dbReference type="InterPro" id="IPR013783">
    <property type="entry name" value="Ig-like_fold"/>
</dbReference>
<feature type="domain" description="Ig-like" evidence="2">
    <location>
        <begin position="1229"/>
        <end position="1316"/>
    </location>
</feature>
<reference evidence="3 4" key="1">
    <citation type="submission" date="2019-08" db="EMBL/GenBank/DDBJ databases">
        <title>Genome of Luteibaculum oceani JCM 18817.</title>
        <authorList>
            <person name="Bowman J.P."/>
        </authorList>
    </citation>
    <scope>NUCLEOTIDE SEQUENCE [LARGE SCALE GENOMIC DNA]</scope>
    <source>
        <strain evidence="3 4">JCM 18817</strain>
    </source>
</reference>
<dbReference type="InterPro" id="IPR026341">
    <property type="entry name" value="T9SS_type_B"/>
</dbReference>
<comment type="caution">
    <text evidence="3">The sequence shown here is derived from an EMBL/GenBank/DDBJ whole genome shotgun (WGS) entry which is preliminary data.</text>
</comment>
<accession>A0A5C6VAZ3</accession>
<dbReference type="InterPro" id="IPR044023">
    <property type="entry name" value="Ig_7"/>
</dbReference>
<dbReference type="NCBIfam" id="TIGR04131">
    <property type="entry name" value="Bac_Flav_CTERM"/>
    <property type="match status" value="1"/>
</dbReference>
<feature type="domain" description="Ig-like" evidence="2">
    <location>
        <begin position="227"/>
        <end position="307"/>
    </location>
</feature>
<feature type="domain" description="Ig-like" evidence="2">
    <location>
        <begin position="1506"/>
        <end position="1591"/>
    </location>
</feature>
<feature type="domain" description="Ig-like" evidence="2">
    <location>
        <begin position="139"/>
        <end position="217"/>
    </location>
</feature>
<feature type="domain" description="Ig-like" evidence="2">
    <location>
        <begin position="769"/>
        <end position="855"/>
    </location>
</feature>
<evidence type="ECO:0000313" key="3">
    <source>
        <dbReference type="EMBL" id="TXC82024.1"/>
    </source>
</evidence>
<feature type="domain" description="Ig-like" evidence="2">
    <location>
        <begin position="1414"/>
        <end position="1501"/>
    </location>
</feature>
<evidence type="ECO:0000256" key="1">
    <source>
        <dbReference type="SAM" id="SignalP"/>
    </source>
</evidence>
<evidence type="ECO:0000313" key="4">
    <source>
        <dbReference type="Proteomes" id="UP000321168"/>
    </source>
</evidence>
<dbReference type="Proteomes" id="UP000321168">
    <property type="component" value="Unassembled WGS sequence"/>
</dbReference>
<keyword evidence="1" id="KW-0732">Signal</keyword>
<evidence type="ECO:0000259" key="2">
    <source>
        <dbReference type="Pfam" id="PF19081"/>
    </source>
</evidence>
<dbReference type="Gene3D" id="2.60.40.10">
    <property type="entry name" value="Immunoglobulins"/>
    <property type="match status" value="1"/>
</dbReference>
<protein>
    <submittedName>
        <fullName evidence="3">Gliding motility-associated C-terminal domain-containing protein</fullName>
    </submittedName>
</protein>
<dbReference type="Pfam" id="PF19081">
    <property type="entry name" value="Ig_7"/>
    <property type="match status" value="18"/>
</dbReference>
<feature type="signal peptide" evidence="1">
    <location>
        <begin position="1"/>
        <end position="38"/>
    </location>
</feature>
<feature type="chain" id="PRO_5022720145" evidence="1">
    <location>
        <begin position="39"/>
        <end position="1869"/>
    </location>
</feature>
<feature type="domain" description="Ig-like" evidence="2">
    <location>
        <begin position="494"/>
        <end position="580"/>
    </location>
</feature>
<dbReference type="OrthoDB" id="1236981at2"/>
<dbReference type="EMBL" id="VORB01000002">
    <property type="protein sequence ID" value="TXC82024.1"/>
    <property type="molecule type" value="Genomic_DNA"/>
</dbReference>
<organism evidence="3 4">
    <name type="scientific">Luteibaculum oceani</name>
    <dbReference type="NCBI Taxonomy" id="1294296"/>
    <lineage>
        <taxon>Bacteria</taxon>
        <taxon>Pseudomonadati</taxon>
        <taxon>Bacteroidota</taxon>
        <taxon>Flavobacteriia</taxon>
        <taxon>Flavobacteriales</taxon>
        <taxon>Luteibaculaceae</taxon>
        <taxon>Luteibaculum</taxon>
    </lineage>
</organism>
<feature type="domain" description="Ig-like" evidence="2">
    <location>
        <begin position="403"/>
        <end position="489"/>
    </location>
</feature>
<dbReference type="PANTHER" id="PTHR46013">
    <property type="entry name" value="VASCULAR CELL ADHESION MOLECULE 1"/>
    <property type="match status" value="1"/>
</dbReference>
<feature type="domain" description="Ig-like" evidence="2">
    <location>
        <begin position="677"/>
        <end position="764"/>
    </location>
</feature>
<feature type="domain" description="Ig-like" evidence="2">
    <location>
        <begin position="317"/>
        <end position="398"/>
    </location>
</feature>
<keyword evidence="4" id="KW-1185">Reference proteome</keyword>
<feature type="domain" description="Ig-like" evidence="2">
    <location>
        <begin position="585"/>
        <end position="672"/>
    </location>
</feature>
<feature type="domain" description="Ig-like" evidence="2">
    <location>
        <begin position="1605"/>
        <end position="1676"/>
    </location>
</feature>
<sequence length="1869" mass="198805">MNNTFGRNPQSIRIHMKKNILKFTLSLLTVFGSLSVFAQIASPPSVVGDLTVCVGGSTQLTANDPTNTPGTTFNWYSKDILGNYTLLATQDTIVFGPLAISGDYAVETLDTVNVVTSAKTDFTITVDLLNSNADVITATPTDAVVCNGASTDFTAVPTLGSTVFRWYDAATGGNLLFEGNPYNPGALTVAPTLYVSGIDNNGCESPRYLAVPPVVLPALSLPIATADPLIICSGDTTKLYTTNKAPDDQVNWYENLVGGSPVFTGDTFLLDSVNTGNVNLPVTYYAEFEDTDGCLSLRTPVIVTVLPAVDLPLVDDPIQTICTGESATFTASSLLGGVTFKWYDAFTGGNLLHTGATFNTGTINNAGAADLTRNYYVSVEDGNGCESIRAVATVIITPAVDVPLITPALETICHGDSATFTASSLLGGTTFRWYDAASGGNLLHTGAEFNTGPLTNNGPSNVAQNFFVEVEDANGCVSPRNVATAIILPALALPLVTPAAAVICNGDSVEFTASSIPELPNYYWYDIVDSDTPIATGKTFNTGPLTNPSSLDVFETFFLEGEDENGCRTARVPFTVTIRPALDLPIVDPITTIVCSGDSASFSASSLLGSGVAFYWFDSQFGGTQLGMGADFKTGPITNTSGANVAQTFWVELEDANGCRSLRSSGTVVVRPALDVPVANPPVATICSGDSAVFTGTSLLGTNATYRWYNQLVGGTEIFEGDTFSTGPISNGGNATASATFFLELEDTAGCRSLRSPATVVVVPAVDVPLVDNPVQVVCDGEEAIFVASSLLGATNFNWYDALLGGNLLFQGDTFSTGPLTNPSGVDIARNYFVEAVDSNGCTSIRIPVTAVIRPNLDIPAVLPPAQIVCNGERATFVATSVGNLIGQPVVFKWYDALIGGNEVFEGDTFVTPPFINNTGTDFIQNYFVEAVDTNGCKSIRFPVTLTIRPALDLPLVDPLLQIVCNGDSAEFVASSLLGSASSFHWFDALIGGIEIFEGDTFNTGAINNAGTTDLTRSYFVELEDTLGCRSLRVPVTVIIRPAIDVPVVNPPLSIICQGESVQLVASSLFDAEYRWYDSLIGGNLIFQGDTFNSDPIFNTNPTNLDTLFYVEAVDSLGCVSPIRTFGTVIIRPALNAPVVNPIVDTICSGGEVVFAASSLLPGASNYFWYTDSIGGTPIFVGDTFRTVVNNSSTADVARRFYVELEDTTGCRSIRAVAQAIITPGLVGPVVDPAVQRICSGNRATIVATSALSTDADFFWYTGINETTPVFQGDTFVTEVLFNNTNSDASRTYYVEQRDTSGLGCKSQRTPATVIITRSPNSPIIENPVVSICNGQSATFVANGPDGVTGVVLWYESQTSDSVIAFGDTLVTEELSNNGNATASYNFFAEFRDSSGCVSERSQATVFVQPFLDAPTANPANQVVCSGGDAVVGGSSVNPSTETFNWFDDASSQTPIFTGDTLVLTNLINNSSNPDVRTYYIQSVDSAGCTSAKTAFTITVQGAGDAPTVTPDDPTICSESDVTLSADSDFGPEGTYYWYDNATDQNPIFVGQDYTTPVSYNFDGSLVQENYFVQVEDTNGCFSKLEEVIVTTSTNGDDVIGALESTPVCEGNAAVITGISDKGFTTFKWYKNQTDIVPFFEGTTLTTTPLFSDTVFYLSSFDGDCPSIRQRVAVPVLEIKTLSAPVVNCLGAGNPTSVTFTWNVVANAESYQVSTNNGVSWVAANGSDGLSHTIQRSNEEQTSASIIVRARQTPTPCSEEFGPRSVQMACFFGKFVKDENPNNAFSPNGDGVNDFWYIQDGIEDFKDNKVVVFNRWGQEIFETTGYDNDKNVFTGIGKNGKQLEDGAYFYIVTIPSENIKKTGYVMIIR</sequence>
<proteinExistence type="predicted"/>
<gene>
    <name evidence="3" type="ORF">FRX97_02730</name>
</gene>
<dbReference type="PANTHER" id="PTHR46013:SF4">
    <property type="entry name" value="B-CELL RECEPTOR CD22-RELATED"/>
    <property type="match status" value="1"/>
</dbReference>